<dbReference type="NCBIfam" id="TIGR00184">
    <property type="entry name" value="purA"/>
    <property type="match status" value="1"/>
</dbReference>
<feature type="binding site" evidence="9">
    <location>
        <begin position="298"/>
        <end position="304"/>
    </location>
    <ligand>
        <name>substrate</name>
    </ligand>
</feature>
<evidence type="ECO:0000313" key="12">
    <source>
        <dbReference type="EMBL" id="KAK5580646.1"/>
    </source>
</evidence>
<keyword evidence="5 9" id="KW-0658">Purine biosynthesis</keyword>
<dbReference type="GO" id="GO:0005525">
    <property type="term" value="F:GTP binding"/>
    <property type="evidence" value="ECO:0007669"/>
    <property type="project" value="UniProtKB-UniRule"/>
</dbReference>
<dbReference type="InterPro" id="IPR027417">
    <property type="entry name" value="P-loop_NTPase"/>
</dbReference>
<dbReference type="SMART" id="SM00788">
    <property type="entry name" value="Adenylsucc_synt"/>
    <property type="match status" value="1"/>
</dbReference>
<feature type="active site" evidence="10">
    <location>
        <position position="143"/>
    </location>
</feature>
<evidence type="ECO:0000256" key="11">
    <source>
        <dbReference type="RuleBase" id="RU000520"/>
    </source>
</evidence>
<dbReference type="GO" id="GO:0044208">
    <property type="term" value="P:'de novo' AMP biosynthetic process"/>
    <property type="evidence" value="ECO:0007669"/>
    <property type="project" value="UniProtKB-UniRule"/>
</dbReference>
<comment type="subcellular location">
    <subcellularLocation>
        <location evidence="9">Cytoplasm</location>
    </subcellularLocation>
</comment>
<evidence type="ECO:0000256" key="6">
    <source>
        <dbReference type="ARBA" id="ARBA00022842"/>
    </source>
</evidence>
<feature type="binding site" evidence="9">
    <location>
        <position position="223"/>
    </location>
    <ligand>
        <name>IMP</name>
        <dbReference type="ChEBI" id="CHEBI:58053"/>
    </ligand>
</feature>
<evidence type="ECO:0000256" key="4">
    <source>
        <dbReference type="ARBA" id="ARBA00022741"/>
    </source>
</evidence>
<comment type="function">
    <text evidence="11">Plays an important role in the de novo pathway of purine nucleotide biosynthesis.</text>
</comment>
<dbReference type="GO" id="GO:0005737">
    <property type="term" value="C:cytoplasm"/>
    <property type="evidence" value="ECO:0007669"/>
    <property type="project" value="UniProtKB-SubCell"/>
</dbReference>
<dbReference type="Gene3D" id="1.10.300.10">
    <property type="entry name" value="Adenylosuccinate Synthetase, subunit A, domain 2"/>
    <property type="match status" value="1"/>
</dbReference>
<accession>A0AAN7U3P4</accession>
<sequence>MASIIIGSQWGDEGKGKLVDILSQQFDVVARCQGGANAGHTIVVDGKKIALHLIPSGILNEKASCILGNGMVIHLPTFFKEVQGLQDKGINYKGRLFVSDRAHLVFDLHQMIDAMKEAELSNGTSNDSIGTTKRGIGPCYSSKASRGGLRVCDLYSPEHFKKTFTRLVENKHKRFGSFEYDVEAELKRYQEFAEMLKPFVIDSVYYLNQAFKEGKKVLIEGAQSTMLDLDFGCYPYVTSSASSVGGACTGLGISPNKVVTQIGVVKAYTTKVGSGPFPTEQNDHVGDSLRKAGSEFGTTTGRPRRIGWLDAVVLRYTSMINDFTRLNLTKLDVLSDFEEIKIGVDYKYKGETIKSFPASLETLAQCEVIYESFPGWKCDLSHVTEYEQLPIQAKNYIKRIEELVGVPIVYIGVGVERKNLIERKELI</sequence>
<evidence type="ECO:0000256" key="3">
    <source>
        <dbReference type="ARBA" id="ARBA00022723"/>
    </source>
</evidence>
<comment type="function">
    <text evidence="9">Plays an important role in the de novo pathway and in the salvage pathway of purine nucleotide biosynthesis. Catalyzes the first commited step in the biosynthesis of AMP from IMP.</text>
</comment>
<dbReference type="GO" id="GO:0000287">
    <property type="term" value="F:magnesium ion binding"/>
    <property type="evidence" value="ECO:0007669"/>
    <property type="project" value="UniProtKB-UniRule"/>
</dbReference>
<dbReference type="GO" id="GO:0004019">
    <property type="term" value="F:adenylosuccinate synthase activity"/>
    <property type="evidence" value="ECO:0007669"/>
    <property type="project" value="UniProtKB-UniRule"/>
</dbReference>
<dbReference type="PROSITE" id="PS00513">
    <property type="entry name" value="ADENYLOSUCCIN_SYN_2"/>
    <property type="match status" value="1"/>
</dbReference>
<dbReference type="PROSITE" id="PS01266">
    <property type="entry name" value="ADENYLOSUCCIN_SYN_1"/>
    <property type="match status" value="1"/>
</dbReference>
<dbReference type="PANTHER" id="PTHR11846">
    <property type="entry name" value="ADENYLOSUCCINATE SYNTHETASE"/>
    <property type="match status" value="1"/>
</dbReference>
<feature type="binding site" evidence="9">
    <location>
        <position position="12"/>
    </location>
    <ligand>
        <name>Mg(2+)</name>
        <dbReference type="ChEBI" id="CHEBI:18420"/>
    </ligand>
</feature>
<feature type="binding site" evidence="9">
    <location>
        <position position="132"/>
    </location>
    <ligand>
        <name>IMP</name>
        <dbReference type="ChEBI" id="CHEBI:58053"/>
    </ligand>
</feature>
<evidence type="ECO:0000256" key="5">
    <source>
        <dbReference type="ARBA" id="ARBA00022755"/>
    </source>
</evidence>
<keyword evidence="13" id="KW-1185">Reference proteome</keyword>
<keyword evidence="2 9" id="KW-0436">Ligase</keyword>
<dbReference type="GO" id="GO:0046040">
    <property type="term" value="P:IMP metabolic process"/>
    <property type="evidence" value="ECO:0007669"/>
    <property type="project" value="TreeGrafter"/>
</dbReference>
<comment type="pathway">
    <text evidence="9 11">Purine metabolism; AMP biosynthesis via de novo pathway; AMP from IMP: step 1/2.</text>
</comment>
<feature type="binding site" evidence="9">
    <location>
        <begin position="37"/>
        <end position="40"/>
    </location>
    <ligand>
        <name>IMP</name>
        <dbReference type="ChEBI" id="CHEBI:58053"/>
    </ligand>
</feature>
<organism evidence="12 13">
    <name type="scientific">Dictyostelium firmibasis</name>
    <dbReference type="NCBI Taxonomy" id="79012"/>
    <lineage>
        <taxon>Eukaryota</taxon>
        <taxon>Amoebozoa</taxon>
        <taxon>Evosea</taxon>
        <taxon>Eumycetozoa</taxon>
        <taxon>Dictyostelia</taxon>
        <taxon>Dictyosteliales</taxon>
        <taxon>Dictyosteliaceae</taxon>
        <taxon>Dictyostelium</taxon>
    </lineage>
</organism>
<comment type="catalytic activity">
    <reaction evidence="8 9 11">
        <text>IMP + L-aspartate + GTP = N(6)-(1,2-dicarboxyethyl)-AMP + GDP + phosphate + 2 H(+)</text>
        <dbReference type="Rhea" id="RHEA:15753"/>
        <dbReference type="ChEBI" id="CHEBI:15378"/>
        <dbReference type="ChEBI" id="CHEBI:29991"/>
        <dbReference type="ChEBI" id="CHEBI:37565"/>
        <dbReference type="ChEBI" id="CHEBI:43474"/>
        <dbReference type="ChEBI" id="CHEBI:57567"/>
        <dbReference type="ChEBI" id="CHEBI:58053"/>
        <dbReference type="ChEBI" id="CHEBI:58189"/>
        <dbReference type="EC" id="6.3.4.4"/>
    </reaction>
</comment>
<dbReference type="NCBIfam" id="NF002223">
    <property type="entry name" value="PRK01117.1"/>
    <property type="match status" value="1"/>
</dbReference>
<feature type="binding site" evidence="9">
    <location>
        <begin position="412"/>
        <end position="414"/>
    </location>
    <ligand>
        <name>GTP</name>
        <dbReference type="ChEBI" id="CHEBI:37565"/>
    </ligand>
</feature>
<dbReference type="FunFam" id="1.10.300.10:FF:000002">
    <property type="entry name" value="Adenylosuccinate synthetase, chloroplastic"/>
    <property type="match status" value="1"/>
</dbReference>
<feature type="binding site" evidence="9">
    <location>
        <begin position="11"/>
        <end position="17"/>
    </location>
    <ligand>
        <name>GTP</name>
        <dbReference type="ChEBI" id="CHEBI:37565"/>
    </ligand>
</feature>
<evidence type="ECO:0000256" key="2">
    <source>
        <dbReference type="ARBA" id="ARBA00022598"/>
    </source>
</evidence>
<feature type="binding site" evidence="9">
    <location>
        <begin position="39"/>
        <end position="41"/>
    </location>
    <ligand>
        <name>GTP</name>
        <dbReference type="ChEBI" id="CHEBI:37565"/>
    </ligand>
</feature>
<comment type="cofactor">
    <cofactor evidence="9">
        <name>Mg(2+)</name>
        <dbReference type="ChEBI" id="CHEBI:18420"/>
    </cofactor>
    <text evidence="9">Binds 1 Mg(2+) ion per subunit.</text>
</comment>
<feature type="binding site" evidence="9">
    <location>
        <position position="39"/>
    </location>
    <ligand>
        <name>Mg(2+)</name>
        <dbReference type="ChEBI" id="CHEBI:18420"/>
    </ligand>
</feature>
<comment type="similarity">
    <text evidence="9 11">Belongs to the adenylosuccinate synthetase family.</text>
</comment>
<dbReference type="HAMAP" id="MF_00011">
    <property type="entry name" value="Adenylosucc_synth"/>
    <property type="match status" value="1"/>
</dbReference>
<feature type="binding site" evidence="9">
    <location>
        <position position="146"/>
    </location>
    <ligand>
        <name>IMP</name>
        <dbReference type="ChEBI" id="CHEBI:58053"/>
        <note>ligand shared between dimeric partners</note>
    </ligand>
</feature>
<dbReference type="Proteomes" id="UP001344447">
    <property type="component" value="Unassembled WGS sequence"/>
</dbReference>
<name>A0AAN7U3P4_9MYCE</name>
<gene>
    <name evidence="12" type="ORF">RB653_000668</name>
</gene>
<dbReference type="Pfam" id="PF00709">
    <property type="entry name" value="Adenylsucc_synt"/>
    <property type="match status" value="1"/>
</dbReference>
<keyword evidence="7 9" id="KW-0342">GTP-binding</keyword>
<dbReference type="EC" id="6.3.4.4" evidence="9 11"/>
<evidence type="ECO:0000256" key="7">
    <source>
        <dbReference type="ARBA" id="ARBA00023134"/>
    </source>
</evidence>
<evidence type="ECO:0000313" key="13">
    <source>
        <dbReference type="Proteomes" id="UP001344447"/>
    </source>
</evidence>
<proteinExistence type="inferred from homology"/>
<dbReference type="FunFam" id="3.90.170.10:FF:000001">
    <property type="entry name" value="Adenylosuccinate synthetase"/>
    <property type="match status" value="1"/>
</dbReference>
<dbReference type="Gene3D" id="3.40.440.10">
    <property type="entry name" value="Adenylosuccinate Synthetase, subunit A, domain 1"/>
    <property type="match status" value="1"/>
</dbReference>
<comment type="subunit">
    <text evidence="1 9">Homodimer.</text>
</comment>
<dbReference type="CDD" id="cd03108">
    <property type="entry name" value="AdSS"/>
    <property type="match status" value="1"/>
</dbReference>
<reference evidence="12 13" key="1">
    <citation type="submission" date="2023-11" db="EMBL/GenBank/DDBJ databases">
        <title>Dfirmibasis_genome.</title>
        <authorList>
            <person name="Edelbroek B."/>
            <person name="Kjellin J."/>
            <person name="Jerlstrom-Hultqvist J."/>
            <person name="Soderbom F."/>
        </authorList>
    </citation>
    <scope>NUCLEOTIDE SEQUENCE [LARGE SCALE GENOMIC DNA]</scope>
    <source>
        <strain evidence="12 13">TNS-C-14</strain>
    </source>
</reference>
<dbReference type="InterPro" id="IPR001114">
    <property type="entry name" value="Adenylosuccinate_synthetase"/>
</dbReference>
<dbReference type="SUPFAM" id="SSF52540">
    <property type="entry name" value="P-loop containing nucleoside triphosphate hydrolases"/>
    <property type="match status" value="1"/>
</dbReference>
<dbReference type="Gene3D" id="3.90.170.10">
    <property type="entry name" value="Adenylosuccinate Synthetase, subunit A, domain 3"/>
    <property type="match status" value="1"/>
</dbReference>
<dbReference type="InterPro" id="IPR042111">
    <property type="entry name" value="Adenylosuccinate_synth_dom3"/>
</dbReference>
<dbReference type="InterPro" id="IPR042110">
    <property type="entry name" value="Adenylosuccinate_synth_dom2"/>
</dbReference>
<keyword evidence="4 9" id="KW-0547">Nucleotide-binding</keyword>
<dbReference type="PANTHER" id="PTHR11846:SF0">
    <property type="entry name" value="ADENYLOSUCCINATE SYNTHETASE"/>
    <property type="match status" value="1"/>
</dbReference>
<keyword evidence="3 9" id="KW-0479">Metal-binding</keyword>
<evidence type="ECO:0000256" key="10">
    <source>
        <dbReference type="PROSITE-ProRule" id="PRU10134"/>
    </source>
</evidence>
<dbReference type="InterPro" id="IPR042109">
    <property type="entry name" value="Adenylosuccinate_synth_dom1"/>
</dbReference>
<feature type="binding site" evidence="9">
    <location>
        <position position="304"/>
    </location>
    <ligand>
        <name>GTP</name>
        <dbReference type="ChEBI" id="CHEBI:37565"/>
    </ligand>
</feature>
<feature type="active site" description="Proton acceptor" evidence="9">
    <location>
        <position position="12"/>
    </location>
</feature>
<feature type="binding site" evidence="9">
    <location>
        <position position="238"/>
    </location>
    <ligand>
        <name>IMP</name>
        <dbReference type="ChEBI" id="CHEBI:58053"/>
    </ligand>
</feature>
<comment type="caution">
    <text evidence="12">The sequence shown here is derived from an EMBL/GenBank/DDBJ whole genome shotgun (WGS) entry which is preliminary data.</text>
</comment>
<feature type="binding site" evidence="9">
    <location>
        <position position="302"/>
    </location>
    <ligand>
        <name>IMP</name>
        <dbReference type="ChEBI" id="CHEBI:58053"/>
    </ligand>
</feature>
<protein>
    <recommendedName>
        <fullName evidence="9 11">Adenylosuccinate synthetase</fullName>
        <shortName evidence="9">AMPSase</shortName>
        <shortName evidence="9">AdSS</shortName>
        <ecNumber evidence="9 11">6.3.4.4</ecNumber>
    </recommendedName>
    <alternativeName>
        <fullName evidence="9">IMP--aspartate ligase</fullName>
    </alternativeName>
</protein>
<evidence type="ECO:0000256" key="9">
    <source>
        <dbReference type="HAMAP-Rule" id="MF_03125"/>
    </source>
</evidence>
<evidence type="ECO:0000256" key="8">
    <source>
        <dbReference type="ARBA" id="ARBA00050432"/>
    </source>
</evidence>
<dbReference type="AlphaFoldDB" id="A0AAN7U3P4"/>
<feature type="active site" description="Proton donor" evidence="9">
    <location>
        <position position="40"/>
    </location>
</feature>
<feature type="binding site" evidence="9">
    <location>
        <begin position="330"/>
        <end position="332"/>
    </location>
    <ligand>
        <name>GTP</name>
        <dbReference type="ChEBI" id="CHEBI:37565"/>
    </ligand>
</feature>
<dbReference type="InterPro" id="IPR033128">
    <property type="entry name" value="Adenylosuccin_syn_Lys_AS"/>
</dbReference>
<dbReference type="EMBL" id="JAVFKY010000002">
    <property type="protein sequence ID" value="KAK5580646.1"/>
    <property type="molecule type" value="Genomic_DNA"/>
</dbReference>
<dbReference type="InterPro" id="IPR018220">
    <property type="entry name" value="Adenylosuccin_syn_GTP-bd"/>
</dbReference>
<keyword evidence="9" id="KW-0963">Cytoplasm</keyword>
<keyword evidence="6 9" id="KW-0460">Magnesium</keyword>
<feature type="binding site" evidence="9">
    <location>
        <begin position="12"/>
        <end position="15"/>
    </location>
    <ligand>
        <name>IMP</name>
        <dbReference type="ChEBI" id="CHEBI:58053"/>
    </ligand>
</feature>
<evidence type="ECO:0000256" key="1">
    <source>
        <dbReference type="ARBA" id="ARBA00011738"/>
    </source>
</evidence>